<feature type="repeat" description="ANK" evidence="3">
    <location>
        <begin position="114"/>
        <end position="146"/>
    </location>
</feature>
<dbReference type="InterPro" id="IPR036770">
    <property type="entry name" value="Ankyrin_rpt-contain_sf"/>
</dbReference>
<evidence type="ECO:0000313" key="5">
    <source>
        <dbReference type="EMBL" id="RZF44778.1"/>
    </source>
</evidence>
<evidence type="ECO:0000256" key="4">
    <source>
        <dbReference type="SAM" id="MobiDB-lite"/>
    </source>
</evidence>
<keyword evidence="2 3" id="KW-0040">ANK repeat</keyword>
<comment type="caution">
    <text evidence="5">The sequence shown here is derived from an EMBL/GenBank/DDBJ whole genome shotgun (WGS) entry which is preliminary data.</text>
</comment>
<feature type="compositionally biased region" description="Acidic residues" evidence="4">
    <location>
        <begin position="31"/>
        <end position="41"/>
    </location>
</feature>
<proteinExistence type="predicted"/>
<dbReference type="PROSITE" id="PS50297">
    <property type="entry name" value="ANK_REP_REGION"/>
    <property type="match status" value="3"/>
</dbReference>
<dbReference type="InterPro" id="IPR002110">
    <property type="entry name" value="Ankyrin_rpt"/>
</dbReference>
<dbReference type="EMBL" id="QKKF02010319">
    <property type="protein sequence ID" value="RZF44778.1"/>
    <property type="molecule type" value="Genomic_DNA"/>
</dbReference>
<dbReference type="SMR" id="A0A482XHH2"/>
<dbReference type="PANTHER" id="PTHR24189">
    <property type="entry name" value="MYOTROPHIN"/>
    <property type="match status" value="1"/>
</dbReference>
<name>A0A482XHH2_LAOST</name>
<feature type="repeat" description="ANK" evidence="3">
    <location>
        <begin position="147"/>
        <end position="181"/>
    </location>
</feature>
<dbReference type="STRING" id="195883.A0A482XHH2"/>
<evidence type="ECO:0000256" key="2">
    <source>
        <dbReference type="ARBA" id="ARBA00023043"/>
    </source>
</evidence>
<dbReference type="Proteomes" id="UP000291343">
    <property type="component" value="Unassembled WGS sequence"/>
</dbReference>
<dbReference type="SUPFAM" id="SSF48403">
    <property type="entry name" value="Ankyrin repeat"/>
    <property type="match status" value="1"/>
</dbReference>
<dbReference type="Gene3D" id="1.25.40.20">
    <property type="entry name" value="Ankyrin repeat-containing domain"/>
    <property type="match status" value="1"/>
</dbReference>
<organism evidence="5 6">
    <name type="scientific">Laodelphax striatellus</name>
    <name type="common">Small brown planthopper</name>
    <name type="synonym">Delphax striatella</name>
    <dbReference type="NCBI Taxonomy" id="195883"/>
    <lineage>
        <taxon>Eukaryota</taxon>
        <taxon>Metazoa</taxon>
        <taxon>Ecdysozoa</taxon>
        <taxon>Arthropoda</taxon>
        <taxon>Hexapoda</taxon>
        <taxon>Insecta</taxon>
        <taxon>Pterygota</taxon>
        <taxon>Neoptera</taxon>
        <taxon>Paraneoptera</taxon>
        <taxon>Hemiptera</taxon>
        <taxon>Auchenorrhyncha</taxon>
        <taxon>Fulgoroidea</taxon>
        <taxon>Delphacidae</taxon>
        <taxon>Criomorphinae</taxon>
        <taxon>Laodelphax</taxon>
    </lineage>
</organism>
<evidence type="ECO:0000313" key="6">
    <source>
        <dbReference type="Proteomes" id="UP000291343"/>
    </source>
</evidence>
<dbReference type="SMART" id="SM00248">
    <property type="entry name" value="ANK"/>
    <property type="match status" value="3"/>
</dbReference>
<dbReference type="PRINTS" id="PR01415">
    <property type="entry name" value="ANKYRIN"/>
</dbReference>
<feature type="region of interest" description="Disordered" evidence="4">
    <location>
        <begin position="1"/>
        <end position="49"/>
    </location>
</feature>
<gene>
    <name evidence="5" type="ORF">LSTR_LSTR000730</name>
</gene>
<keyword evidence="6" id="KW-1185">Reference proteome</keyword>
<keyword evidence="1" id="KW-0677">Repeat</keyword>
<dbReference type="OrthoDB" id="19174at2759"/>
<sequence>MSDISSDEDDLPDLPEIAANSDIPRGQVSGWDDDTQGIEEEPNPHENPSKEILWAAERGEMETVVNLIKQNSSVVTATDKDGYTPLHRACYNNHVEIASLLLKHGADLSAKTIDDWQPLHSACKWNSVQCAELLVSKGADVNAVTKGGITPLHLAASNSYASEIMELLLMNTETDVNVKNDSDDLPVDVARRTGKYDFLFDIAEPCFNA</sequence>
<dbReference type="FunCoup" id="A0A482XHH2">
    <property type="interactions" value="417"/>
</dbReference>
<dbReference type="PANTHER" id="PTHR24189:SF73">
    <property type="entry name" value="ANKYRIN REPEAT AND SOCS BOX-CONTAINING 15B"/>
    <property type="match status" value="1"/>
</dbReference>
<evidence type="ECO:0000256" key="3">
    <source>
        <dbReference type="PROSITE-ProRule" id="PRU00023"/>
    </source>
</evidence>
<reference evidence="5 6" key="1">
    <citation type="journal article" date="2017" name="Gigascience">
        <title>Genome sequence of the small brown planthopper, Laodelphax striatellus.</title>
        <authorList>
            <person name="Zhu J."/>
            <person name="Jiang F."/>
            <person name="Wang X."/>
            <person name="Yang P."/>
            <person name="Bao Y."/>
            <person name="Zhao W."/>
            <person name="Wang W."/>
            <person name="Lu H."/>
            <person name="Wang Q."/>
            <person name="Cui N."/>
            <person name="Li J."/>
            <person name="Chen X."/>
            <person name="Luo L."/>
            <person name="Yu J."/>
            <person name="Kang L."/>
            <person name="Cui F."/>
        </authorList>
    </citation>
    <scope>NUCLEOTIDE SEQUENCE [LARGE SCALE GENOMIC DNA]</scope>
    <source>
        <strain evidence="5">Lst14</strain>
    </source>
</reference>
<accession>A0A482XHH2</accession>
<dbReference type="PROSITE" id="PS50088">
    <property type="entry name" value="ANK_REPEAT"/>
    <property type="match status" value="3"/>
</dbReference>
<dbReference type="AlphaFoldDB" id="A0A482XHH2"/>
<dbReference type="InParanoid" id="A0A482XHH2"/>
<evidence type="ECO:0000256" key="1">
    <source>
        <dbReference type="ARBA" id="ARBA00022737"/>
    </source>
</evidence>
<protein>
    <submittedName>
        <fullName evidence="5">Uncharacterized protein</fullName>
    </submittedName>
</protein>
<feature type="repeat" description="ANK" evidence="3">
    <location>
        <begin position="81"/>
        <end position="113"/>
    </location>
</feature>
<dbReference type="InterPro" id="IPR050745">
    <property type="entry name" value="Multifunctional_regulatory"/>
</dbReference>
<feature type="compositionally biased region" description="Acidic residues" evidence="4">
    <location>
        <begin position="1"/>
        <end position="13"/>
    </location>
</feature>
<dbReference type="Pfam" id="PF12796">
    <property type="entry name" value="Ank_2"/>
    <property type="match status" value="2"/>
</dbReference>